<evidence type="ECO:0000256" key="3">
    <source>
        <dbReference type="ARBA" id="ARBA00023015"/>
    </source>
</evidence>
<name>A0ABR1QSE8_9PEZI</name>
<sequence>MPEVFHERTRCIGGTPCSLCVKRGITCSLVKKDSKHGAASSTQGPGEPAGSSQSPEAAARTTSDSAPSLNAVQLIGMMSVRGEEEQSIPSDYIDRMRRVLGAEGPEEAMRQLLLDNRSRSLSLLRHTGGQFENFAEEHLRTYIEVFHEVWPLLHATILDVVKDNLHLASSIITIGILLKKDASEISRSKVISCHEIMMGRFFQFLTETPRGSIIEAWPMEWYQAVLINIIIGIIRNELPRSRLLCSLFIAHLRLVGMFDSTVAEAQTKIYHPGTFVPFVLSNIEQRSRLVAYLFKADAMLSLFDDQPPMLHPEELDTRLPQTFALWNAYGIDVFFKRLKDEPGHRASHLLSDIVSGPFVFTTGSIVAEDVEFGLWALVREVWQHRQRLQVMRGRTSDSTITHNADNDNTQSNLLHRLRGWKYQLTSLQRLCSTSDASSAGEDEEANALRLIRAYRGDDDAKPREEWQQLARRRANDRVRAAMGLHDILEACLHSSSSSSSSSKDPNHNIAAGSRDIGIRYTLLQTLDMGRQAALHQAAV</sequence>
<keyword evidence="5" id="KW-0539">Nucleus</keyword>
<protein>
    <submittedName>
        <fullName evidence="7">Uncharacterized protein</fullName>
    </submittedName>
</protein>
<evidence type="ECO:0000256" key="1">
    <source>
        <dbReference type="ARBA" id="ARBA00022723"/>
    </source>
</evidence>
<keyword evidence="1" id="KW-0479">Metal-binding</keyword>
<keyword evidence="4" id="KW-0804">Transcription</keyword>
<dbReference type="PANTHER" id="PTHR47660:SF2">
    <property type="entry name" value="TRANSCRIPTION FACTOR WITH C2H2 AND ZN(2)-CYS(6) DNA BINDING DOMAIN (EUROFUNG)"/>
    <property type="match status" value="1"/>
</dbReference>
<evidence type="ECO:0000313" key="7">
    <source>
        <dbReference type="EMBL" id="KAK7962866.1"/>
    </source>
</evidence>
<comment type="caution">
    <text evidence="7">The sequence shown here is derived from an EMBL/GenBank/DDBJ whole genome shotgun (WGS) entry which is preliminary data.</text>
</comment>
<keyword evidence="8" id="KW-1185">Reference proteome</keyword>
<dbReference type="EMBL" id="JAQQWE010000002">
    <property type="protein sequence ID" value="KAK7962866.1"/>
    <property type="molecule type" value="Genomic_DNA"/>
</dbReference>
<evidence type="ECO:0000256" key="2">
    <source>
        <dbReference type="ARBA" id="ARBA00022833"/>
    </source>
</evidence>
<proteinExistence type="predicted"/>
<evidence type="ECO:0000313" key="8">
    <source>
        <dbReference type="Proteomes" id="UP001391051"/>
    </source>
</evidence>
<evidence type="ECO:0000256" key="6">
    <source>
        <dbReference type="SAM" id="MobiDB-lite"/>
    </source>
</evidence>
<dbReference type="Proteomes" id="UP001391051">
    <property type="component" value="Unassembled WGS sequence"/>
</dbReference>
<dbReference type="PANTHER" id="PTHR47660">
    <property type="entry name" value="TRANSCRIPTION FACTOR WITH C2H2 AND ZN(2)-CYS(6) DNA BINDING DOMAIN (EUROFUNG)-RELATED-RELATED"/>
    <property type="match status" value="1"/>
</dbReference>
<accession>A0ABR1QSE8</accession>
<dbReference type="RefSeq" id="XP_066704977.1">
    <property type="nucleotide sequence ID" value="XM_066839913.1"/>
</dbReference>
<evidence type="ECO:0000256" key="4">
    <source>
        <dbReference type="ARBA" id="ARBA00023163"/>
    </source>
</evidence>
<feature type="compositionally biased region" description="Polar residues" evidence="6">
    <location>
        <begin position="39"/>
        <end position="65"/>
    </location>
</feature>
<gene>
    <name evidence="7" type="ORF">PG986_003691</name>
</gene>
<feature type="region of interest" description="Disordered" evidence="6">
    <location>
        <begin position="36"/>
        <end position="65"/>
    </location>
</feature>
<dbReference type="GeneID" id="92072975"/>
<keyword evidence="2" id="KW-0862">Zinc</keyword>
<keyword evidence="3" id="KW-0805">Transcription regulation</keyword>
<evidence type="ECO:0000256" key="5">
    <source>
        <dbReference type="ARBA" id="ARBA00023242"/>
    </source>
</evidence>
<organism evidence="7 8">
    <name type="scientific">Apiospora aurea</name>
    <dbReference type="NCBI Taxonomy" id="335848"/>
    <lineage>
        <taxon>Eukaryota</taxon>
        <taxon>Fungi</taxon>
        <taxon>Dikarya</taxon>
        <taxon>Ascomycota</taxon>
        <taxon>Pezizomycotina</taxon>
        <taxon>Sordariomycetes</taxon>
        <taxon>Xylariomycetidae</taxon>
        <taxon>Amphisphaeriales</taxon>
        <taxon>Apiosporaceae</taxon>
        <taxon>Apiospora</taxon>
    </lineage>
</organism>
<reference evidence="7 8" key="1">
    <citation type="submission" date="2023-01" db="EMBL/GenBank/DDBJ databases">
        <title>Analysis of 21 Apiospora genomes using comparative genomics revels a genus with tremendous synthesis potential of carbohydrate active enzymes and secondary metabolites.</title>
        <authorList>
            <person name="Sorensen T."/>
        </authorList>
    </citation>
    <scope>NUCLEOTIDE SEQUENCE [LARGE SCALE GENOMIC DNA]</scope>
    <source>
        <strain evidence="7 8">CBS 24483</strain>
    </source>
</reference>